<sequence>MQLRRDRGRNINGITGGTNSTVAEVVLNWNLFNGFADRSRERQFAEQLNVARDARDKTCRDTRQTTMIAYNDVVKLREQLDYLQLHESSLARALTAYRLQFQIGQRSLLDLLDTENERFRARRAVVNAQHELAIAYVRTQAGIGNLLRALEVSSRAATWTPTCARGASATTPRSSARRRRWPWSPSTRTRWCSARCSR</sequence>
<dbReference type="InterPro" id="IPR003423">
    <property type="entry name" value="OMP_efflux"/>
</dbReference>
<dbReference type="Proteomes" id="UP000500826">
    <property type="component" value="Chromosome"/>
</dbReference>
<comment type="similarity">
    <text evidence="2">Belongs to the outer membrane factor (OMF) (TC 1.B.17) family.</text>
</comment>
<organism evidence="8 9">
    <name type="scientific">Ramlibacter terrae</name>
    <dbReference type="NCBI Taxonomy" id="2732511"/>
    <lineage>
        <taxon>Bacteria</taxon>
        <taxon>Pseudomonadati</taxon>
        <taxon>Pseudomonadota</taxon>
        <taxon>Betaproteobacteria</taxon>
        <taxon>Burkholderiales</taxon>
        <taxon>Comamonadaceae</taxon>
        <taxon>Ramlibacter</taxon>
    </lineage>
</organism>
<gene>
    <name evidence="8" type="ORF">HK414_03085</name>
</gene>
<keyword evidence="7" id="KW-0998">Cell outer membrane</keyword>
<keyword evidence="6" id="KW-0472">Membrane</keyword>
<keyword evidence="9" id="KW-1185">Reference proteome</keyword>
<dbReference type="SUPFAM" id="SSF56954">
    <property type="entry name" value="Outer membrane efflux proteins (OEP)"/>
    <property type="match status" value="1"/>
</dbReference>
<protein>
    <submittedName>
        <fullName evidence="8">TolC family protein</fullName>
    </submittedName>
</protein>
<evidence type="ECO:0000256" key="1">
    <source>
        <dbReference type="ARBA" id="ARBA00004442"/>
    </source>
</evidence>
<reference evidence="8 9" key="2">
    <citation type="submission" date="2020-05" db="EMBL/GenBank/DDBJ databases">
        <authorList>
            <person name="Khan S.A."/>
            <person name="Jeon C.O."/>
            <person name="Chun B.H."/>
        </authorList>
    </citation>
    <scope>NUCLEOTIDE SEQUENCE [LARGE SCALE GENOMIC DNA]</scope>
    <source>
        <strain evidence="8 9">H242</strain>
    </source>
</reference>
<dbReference type="InterPro" id="IPR051906">
    <property type="entry name" value="TolC-like"/>
</dbReference>
<evidence type="ECO:0000256" key="6">
    <source>
        <dbReference type="ARBA" id="ARBA00023136"/>
    </source>
</evidence>
<proteinExistence type="inferred from homology"/>
<accession>A0ABX6P6L5</accession>
<evidence type="ECO:0000256" key="5">
    <source>
        <dbReference type="ARBA" id="ARBA00022692"/>
    </source>
</evidence>
<keyword evidence="3" id="KW-0813">Transport</keyword>
<dbReference type="PANTHER" id="PTHR30026:SF22">
    <property type="entry name" value="OUTER MEMBRANE EFFLUX PROTEIN"/>
    <property type="match status" value="1"/>
</dbReference>
<keyword evidence="5" id="KW-0812">Transmembrane</keyword>
<evidence type="ECO:0000256" key="2">
    <source>
        <dbReference type="ARBA" id="ARBA00007613"/>
    </source>
</evidence>
<evidence type="ECO:0000256" key="7">
    <source>
        <dbReference type="ARBA" id="ARBA00023237"/>
    </source>
</evidence>
<comment type="subcellular location">
    <subcellularLocation>
        <location evidence="1">Cell outer membrane</location>
    </subcellularLocation>
</comment>
<dbReference type="EMBL" id="CP053418">
    <property type="protein sequence ID" value="QJW85719.1"/>
    <property type="molecule type" value="Genomic_DNA"/>
</dbReference>
<dbReference type="Gene3D" id="1.20.1600.10">
    <property type="entry name" value="Outer membrane efflux proteins (OEP)"/>
    <property type="match status" value="1"/>
</dbReference>
<reference evidence="8 9" key="1">
    <citation type="submission" date="2020-05" db="EMBL/GenBank/DDBJ databases">
        <title>Ramlibacter rhizophilus sp. nov., isolated from rhizosphere soil of national flower Mugunghwa from South Korea.</title>
        <authorList>
            <person name="Zheng-Fei Y."/>
            <person name="Huan T."/>
        </authorList>
    </citation>
    <scope>NUCLEOTIDE SEQUENCE [LARGE SCALE GENOMIC DNA]</scope>
    <source>
        <strain evidence="8 9">H242</strain>
    </source>
</reference>
<evidence type="ECO:0000256" key="3">
    <source>
        <dbReference type="ARBA" id="ARBA00022448"/>
    </source>
</evidence>
<dbReference type="PANTHER" id="PTHR30026">
    <property type="entry name" value="OUTER MEMBRANE PROTEIN TOLC"/>
    <property type="match status" value="1"/>
</dbReference>
<evidence type="ECO:0000313" key="9">
    <source>
        <dbReference type="Proteomes" id="UP000500826"/>
    </source>
</evidence>
<evidence type="ECO:0000256" key="4">
    <source>
        <dbReference type="ARBA" id="ARBA00022452"/>
    </source>
</evidence>
<name>A0ABX6P6L5_9BURK</name>
<dbReference type="Pfam" id="PF02321">
    <property type="entry name" value="OEP"/>
    <property type="match status" value="1"/>
</dbReference>
<evidence type="ECO:0000313" key="8">
    <source>
        <dbReference type="EMBL" id="QJW85719.1"/>
    </source>
</evidence>
<keyword evidence="4" id="KW-1134">Transmembrane beta strand</keyword>